<organism evidence="1 2">
    <name type="scientific">Lepeophtheirus salmonis</name>
    <name type="common">Salmon louse</name>
    <name type="synonym">Caligus salmonis</name>
    <dbReference type="NCBI Taxonomy" id="72036"/>
    <lineage>
        <taxon>Eukaryota</taxon>
        <taxon>Metazoa</taxon>
        <taxon>Ecdysozoa</taxon>
        <taxon>Arthropoda</taxon>
        <taxon>Crustacea</taxon>
        <taxon>Multicrustacea</taxon>
        <taxon>Hexanauplia</taxon>
        <taxon>Copepoda</taxon>
        <taxon>Siphonostomatoida</taxon>
        <taxon>Caligidae</taxon>
        <taxon>Lepeophtheirus</taxon>
    </lineage>
</organism>
<name>A0A7R8CH02_LEPSM</name>
<proteinExistence type="predicted"/>
<dbReference type="Proteomes" id="UP000675881">
    <property type="component" value="Chromosome 12"/>
</dbReference>
<reference evidence="1" key="1">
    <citation type="submission" date="2021-02" db="EMBL/GenBank/DDBJ databases">
        <authorList>
            <person name="Bekaert M."/>
        </authorList>
    </citation>
    <scope>NUCLEOTIDE SEQUENCE</scope>
    <source>
        <strain evidence="1">IoA-00</strain>
    </source>
</reference>
<evidence type="ECO:0000313" key="2">
    <source>
        <dbReference type="Proteomes" id="UP000675881"/>
    </source>
</evidence>
<evidence type="ECO:0000313" key="1">
    <source>
        <dbReference type="EMBL" id="CAF2820067.1"/>
    </source>
</evidence>
<dbReference type="PANTHER" id="PTHR47501">
    <property type="entry name" value="TRANSPOSASE-RELATED"/>
    <property type="match status" value="1"/>
</dbReference>
<dbReference type="PANTHER" id="PTHR47501:SF5">
    <property type="entry name" value="HAT C-TERMINAL DIMERISATION DOMAIN-CONTAINING PROTEIN"/>
    <property type="match status" value="1"/>
</dbReference>
<dbReference type="EMBL" id="HG994591">
    <property type="protein sequence ID" value="CAF2820067.1"/>
    <property type="molecule type" value="Genomic_DNA"/>
</dbReference>
<keyword evidence="2" id="KW-1185">Reference proteome</keyword>
<dbReference type="AlphaFoldDB" id="A0A7R8CH02"/>
<sequence length="152" mass="17244">MRYMALQWSRRCGKKLIKKIPVRPSDKISANNKSIMGVTIHCIDVGSLKRQKAAIVSKRFKGRYTYNAVVTELKDIFSTYGLNNKVTSCVTDNGSIFVKVFKEFQQAQPESDDEQEEEASKIHLHTSSMCSPPPLMLMMVISFVIRLPTIDI</sequence>
<accession>A0A7R8CH02</accession>
<gene>
    <name evidence="1" type="ORF">LSAA_3754</name>
</gene>
<protein>
    <submittedName>
        <fullName evidence="1">(salmon louse) hypothetical protein</fullName>
    </submittedName>
</protein>